<gene>
    <name evidence="6" type="ORF">HGA15_25430</name>
</gene>
<dbReference type="SUPFAM" id="SSF56112">
    <property type="entry name" value="Protein kinase-like (PK-like)"/>
    <property type="match status" value="1"/>
</dbReference>
<keyword evidence="3" id="KW-0547">Nucleotide-binding</keyword>
<protein>
    <submittedName>
        <fullName evidence="6">AarF/ABC1/UbiB kinase family protein</fullName>
    </submittedName>
</protein>
<keyword evidence="7" id="KW-1185">Reference proteome</keyword>
<name>A0A846YQ17_9NOCA</name>
<evidence type="ECO:0000256" key="4">
    <source>
        <dbReference type="ARBA" id="ARBA00022840"/>
    </source>
</evidence>
<evidence type="ECO:0000313" key="7">
    <source>
        <dbReference type="Proteomes" id="UP000570678"/>
    </source>
</evidence>
<comment type="caution">
    <text evidence="6">The sequence shown here is derived from an EMBL/GenBank/DDBJ whole genome shotgun (WGS) entry which is preliminary data.</text>
</comment>
<feature type="domain" description="ABC1 atypical kinase-like" evidence="5">
    <location>
        <begin position="99"/>
        <end position="312"/>
    </location>
</feature>
<accession>A0A846YQ17</accession>
<dbReference type="InterPro" id="IPR011009">
    <property type="entry name" value="Kinase-like_dom_sf"/>
</dbReference>
<evidence type="ECO:0000313" key="6">
    <source>
        <dbReference type="EMBL" id="NKY59438.1"/>
    </source>
</evidence>
<evidence type="ECO:0000259" key="5">
    <source>
        <dbReference type="Pfam" id="PF03109"/>
    </source>
</evidence>
<dbReference type="RefSeq" id="WP_062978908.1">
    <property type="nucleotide sequence ID" value="NZ_JAAXOT010000015.1"/>
</dbReference>
<evidence type="ECO:0000256" key="2">
    <source>
        <dbReference type="ARBA" id="ARBA00022679"/>
    </source>
</evidence>
<dbReference type="PANTHER" id="PTHR43851">
    <property type="match status" value="1"/>
</dbReference>
<keyword evidence="4" id="KW-0067">ATP-binding</keyword>
<dbReference type="InterPro" id="IPR034646">
    <property type="entry name" value="ADCK3_dom"/>
</dbReference>
<reference evidence="6 7" key="1">
    <citation type="submission" date="2020-04" db="EMBL/GenBank/DDBJ databases">
        <title>MicrobeNet Type strains.</title>
        <authorList>
            <person name="Nicholson A.C."/>
        </authorList>
    </citation>
    <scope>NUCLEOTIDE SEQUENCE [LARGE SCALE GENOMIC DNA]</scope>
    <source>
        <strain evidence="6 7">JCM 3332</strain>
    </source>
</reference>
<dbReference type="Proteomes" id="UP000570678">
    <property type="component" value="Unassembled WGS sequence"/>
</dbReference>
<dbReference type="InterPro" id="IPR004147">
    <property type="entry name" value="ABC1_dom"/>
</dbReference>
<dbReference type="InterPro" id="IPR051409">
    <property type="entry name" value="Atypical_kinase_ADCK"/>
</dbReference>
<evidence type="ECO:0000256" key="3">
    <source>
        <dbReference type="ARBA" id="ARBA00022741"/>
    </source>
</evidence>
<sequence length="457" mass="49942">MSSRRDSGAPPVRPALRSAKLIALPVAYAGRQAAGAGRRALGRPAPEVNRDIQNRTAEHMFAVLGELKGCAAKLGQLLAIYQLALPRDIAAPYQAALARLQDSAPVMLPPTVHGVMADTFGPRWRDLFREFDDRRAAAASIGQVHRGVWHDGREVAVKVMYPGARVAVESDLVQLRRVSILASVLLPGADVKSMTEALCESVRAELDYAAEAENQRTFAAFYRDSAEFCVPEVLEQRGDVLISEWVRGTSATRIIASGTREQRDRLGELMMRFVLTGWEQHGLLYCDPHPGNLWLLPDGRLGVADFGACAPWPHPGFIDLAVQMCDAIFNGGPAALETAVRRHGFALPSRKFDAVALESALSACGEPVRHERFRLTTSWLRKQVLRTTSLRLTNVMRELTLPPDCTPFARASLTMVGTLSQLESECDYGAELVRSVPELAEVFAPVRRGFLSGAPAS</sequence>
<evidence type="ECO:0000256" key="1">
    <source>
        <dbReference type="ARBA" id="ARBA00009670"/>
    </source>
</evidence>
<dbReference type="CDD" id="cd13970">
    <property type="entry name" value="ABC1_ADCK3"/>
    <property type="match status" value="1"/>
</dbReference>
<dbReference type="EMBL" id="JAAXOT010000015">
    <property type="protein sequence ID" value="NKY59438.1"/>
    <property type="molecule type" value="Genomic_DNA"/>
</dbReference>
<keyword evidence="2" id="KW-0808">Transferase</keyword>
<dbReference type="Pfam" id="PF03109">
    <property type="entry name" value="ABC1"/>
    <property type="match status" value="1"/>
</dbReference>
<keyword evidence="6" id="KW-0418">Kinase</keyword>
<comment type="similarity">
    <text evidence="1">Belongs to the protein kinase superfamily. ADCK protein kinase family.</text>
</comment>
<dbReference type="GO" id="GO:0005524">
    <property type="term" value="F:ATP binding"/>
    <property type="evidence" value="ECO:0007669"/>
    <property type="project" value="UniProtKB-KW"/>
</dbReference>
<proteinExistence type="inferred from homology"/>
<dbReference type="AlphaFoldDB" id="A0A846YQ17"/>
<organism evidence="6 7">
    <name type="scientific">Nocardia flavorosea</name>
    <dbReference type="NCBI Taxonomy" id="53429"/>
    <lineage>
        <taxon>Bacteria</taxon>
        <taxon>Bacillati</taxon>
        <taxon>Actinomycetota</taxon>
        <taxon>Actinomycetes</taxon>
        <taxon>Mycobacteriales</taxon>
        <taxon>Nocardiaceae</taxon>
        <taxon>Nocardia</taxon>
    </lineage>
</organism>
<dbReference type="GO" id="GO:0016301">
    <property type="term" value="F:kinase activity"/>
    <property type="evidence" value="ECO:0007669"/>
    <property type="project" value="UniProtKB-KW"/>
</dbReference>
<dbReference type="PANTHER" id="PTHR43851:SF3">
    <property type="entry name" value="COENZYME Q8"/>
    <property type="match status" value="1"/>
</dbReference>